<protein>
    <submittedName>
        <fullName evidence="3">Uncharacterized protein</fullName>
    </submittedName>
</protein>
<accession>A0AA38NZ07</accession>
<feature type="chain" id="PRO_5041466289" evidence="2">
    <location>
        <begin position="23"/>
        <end position="233"/>
    </location>
</feature>
<keyword evidence="4" id="KW-1185">Reference proteome</keyword>
<evidence type="ECO:0000313" key="3">
    <source>
        <dbReference type="EMBL" id="KAJ3833244.1"/>
    </source>
</evidence>
<evidence type="ECO:0000256" key="1">
    <source>
        <dbReference type="SAM" id="MobiDB-lite"/>
    </source>
</evidence>
<dbReference type="EMBL" id="MU806738">
    <property type="protein sequence ID" value="KAJ3833244.1"/>
    <property type="molecule type" value="Genomic_DNA"/>
</dbReference>
<dbReference type="AlphaFoldDB" id="A0AA38NZ07"/>
<proteinExistence type="predicted"/>
<sequence>MKVRIGVEIAFLILGVVHLTIASPIKQPLTPSIIGIPPSRPKANPNSRSEVEYVFQNEDGKLPLPVQKDAPAVVEKFLKKFGVKGKLKKGSEFRGYPYNLIRFGIGDDDWGQVIRTDEGITGLLFRGDLVSFAVDRNIIPDRKTVAIDPMTYFNDALQKARREHDRRIRESESSRPNWRSKIKSWWQRGRNWKQRQRQDELETMTLASSDDGIVAPLPGSDSELSAERLMQAR</sequence>
<keyword evidence="2" id="KW-0732">Signal</keyword>
<evidence type="ECO:0000313" key="4">
    <source>
        <dbReference type="Proteomes" id="UP001163846"/>
    </source>
</evidence>
<reference evidence="3" key="1">
    <citation type="submission" date="2022-08" db="EMBL/GenBank/DDBJ databases">
        <authorList>
            <consortium name="DOE Joint Genome Institute"/>
            <person name="Min B."/>
            <person name="Riley R."/>
            <person name="Sierra-Patev S."/>
            <person name="Naranjo-Ortiz M."/>
            <person name="Looney B."/>
            <person name="Konkel Z."/>
            <person name="Slot J.C."/>
            <person name="Sakamoto Y."/>
            <person name="Steenwyk J.L."/>
            <person name="Rokas A."/>
            <person name="Carro J."/>
            <person name="Camarero S."/>
            <person name="Ferreira P."/>
            <person name="Molpeceres G."/>
            <person name="Ruiz-Duenas F.J."/>
            <person name="Serrano A."/>
            <person name="Henrissat B."/>
            <person name="Drula E."/>
            <person name="Hughes K.W."/>
            <person name="Mata J.L."/>
            <person name="Ishikawa N.K."/>
            <person name="Vargas-Isla R."/>
            <person name="Ushijima S."/>
            <person name="Smith C.A."/>
            <person name="Ahrendt S."/>
            <person name="Andreopoulos W."/>
            <person name="He G."/>
            <person name="Labutti K."/>
            <person name="Lipzen A."/>
            <person name="Ng V."/>
            <person name="Sandor L."/>
            <person name="Barry K."/>
            <person name="Martinez A.T."/>
            <person name="Xiao Y."/>
            <person name="Gibbons J.G."/>
            <person name="Terashima K."/>
            <person name="Hibbett D.S."/>
            <person name="Grigoriev I.V."/>
        </authorList>
    </citation>
    <scope>NUCLEOTIDE SEQUENCE</scope>
    <source>
        <strain evidence="3">TFB9207</strain>
    </source>
</reference>
<feature type="region of interest" description="Disordered" evidence="1">
    <location>
        <begin position="205"/>
        <end position="233"/>
    </location>
</feature>
<evidence type="ECO:0000256" key="2">
    <source>
        <dbReference type="SAM" id="SignalP"/>
    </source>
</evidence>
<gene>
    <name evidence="3" type="ORF">F5878DRAFT_417509</name>
</gene>
<dbReference type="Proteomes" id="UP001163846">
    <property type="component" value="Unassembled WGS sequence"/>
</dbReference>
<name>A0AA38NZ07_9AGAR</name>
<feature type="signal peptide" evidence="2">
    <location>
        <begin position="1"/>
        <end position="22"/>
    </location>
</feature>
<organism evidence="3 4">
    <name type="scientific">Lentinula raphanica</name>
    <dbReference type="NCBI Taxonomy" id="153919"/>
    <lineage>
        <taxon>Eukaryota</taxon>
        <taxon>Fungi</taxon>
        <taxon>Dikarya</taxon>
        <taxon>Basidiomycota</taxon>
        <taxon>Agaricomycotina</taxon>
        <taxon>Agaricomycetes</taxon>
        <taxon>Agaricomycetidae</taxon>
        <taxon>Agaricales</taxon>
        <taxon>Marasmiineae</taxon>
        <taxon>Omphalotaceae</taxon>
        <taxon>Lentinula</taxon>
    </lineage>
</organism>
<comment type="caution">
    <text evidence="3">The sequence shown here is derived from an EMBL/GenBank/DDBJ whole genome shotgun (WGS) entry which is preliminary data.</text>
</comment>